<dbReference type="Pfam" id="PF16169">
    <property type="entry name" value="DUF4872"/>
    <property type="match status" value="1"/>
</dbReference>
<dbReference type="EMBL" id="AP025591">
    <property type="protein sequence ID" value="BDG06109.1"/>
    <property type="molecule type" value="Genomic_DNA"/>
</dbReference>
<evidence type="ECO:0000313" key="3">
    <source>
        <dbReference type="EMBL" id="BDG06109.1"/>
    </source>
</evidence>
<sequence>MIRLPFEHRPGVHCGSTALADALRAGGVEVSEAMAFGLGAGLGFYYLAAPALSPSHLVIGRSARLEVAACEALGVPCAERSAEDAHAAWDGVRAALARGVAPVLSTDLAELPYWKTRTRFGGHRVVLAGYDLDRGIALVADTDRPGLEEVALDALDRARASIAPPFGVEGRPWLEIAPRGPARPLAEAIPEALRRQATEMLLDPDGAAGISALERFAAELPEWHLRANDEADRRWCFRFAYQVIELRGTGGGIFRALYGRFLREAEAVLPGLAPLGFAARMEALAADWARLAAGLREAGDSPGAGVPAEVAARARELAAGERAFFEDLAARRPR</sequence>
<evidence type="ECO:0000259" key="2">
    <source>
        <dbReference type="Pfam" id="PF16169"/>
    </source>
</evidence>
<gene>
    <name evidence="3" type="ORF">AMOR_51050</name>
</gene>
<dbReference type="InterPro" id="IPR032369">
    <property type="entry name" value="DUF4872"/>
</dbReference>
<feature type="domain" description="Butirosin biosynthesis protein H N-terminal" evidence="1">
    <location>
        <begin position="13"/>
        <end position="142"/>
    </location>
</feature>
<dbReference type="InterPro" id="IPR026935">
    <property type="entry name" value="BtrH_N"/>
</dbReference>
<feature type="domain" description="DUF4872" evidence="2">
    <location>
        <begin position="153"/>
        <end position="328"/>
    </location>
</feature>
<dbReference type="Proteomes" id="UP001162891">
    <property type="component" value="Chromosome"/>
</dbReference>
<organism evidence="3 4">
    <name type="scientific">Anaeromyxobacter oryzae</name>
    <dbReference type="NCBI Taxonomy" id="2918170"/>
    <lineage>
        <taxon>Bacteria</taxon>
        <taxon>Pseudomonadati</taxon>
        <taxon>Myxococcota</taxon>
        <taxon>Myxococcia</taxon>
        <taxon>Myxococcales</taxon>
        <taxon>Cystobacterineae</taxon>
        <taxon>Anaeromyxobacteraceae</taxon>
        <taxon>Anaeromyxobacter</taxon>
    </lineage>
</organism>
<keyword evidence="4" id="KW-1185">Reference proteome</keyword>
<proteinExistence type="predicted"/>
<dbReference type="Pfam" id="PF14399">
    <property type="entry name" value="BtrH_N"/>
    <property type="match status" value="1"/>
</dbReference>
<accession>A0ABM7X2Y9</accession>
<protein>
    <recommendedName>
        <fullName evidence="5">DUF4872 domain-containing protein</fullName>
    </recommendedName>
</protein>
<evidence type="ECO:0000259" key="1">
    <source>
        <dbReference type="Pfam" id="PF14399"/>
    </source>
</evidence>
<name>A0ABM7X2Y9_9BACT</name>
<dbReference type="RefSeq" id="WP_248355418.1">
    <property type="nucleotide sequence ID" value="NZ_AP025591.1"/>
</dbReference>
<evidence type="ECO:0000313" key="4">
    <source>
        <dbReference type="Proteomes" id="UP001162891"/>
    </source>
</evidence>
<reference evidence="4" key="1">
    <citation type="journal article" date="2022" name="Int. J. Syst. Evol. Microbiol.">
        <title>Anaeromyxobacter oryzae sp. nov., Anaeromyxobacter diazotrophicus sp. nov. and Anaeromyxobacter paludicola sp. nov., isolated from paddy soils.</title>
        <authorList>
            <person name="Itoh H."/>
            <person name="Xu Z."/>
            <person name="Mise K."/>
            <person name="Masuda Y."/>
            <person name="Ushijima N."/>
            <person name="Hayakawa C."/>
            <person name="Shiratori Y."/>
            <person name="Senoo K."/>
        </authorList>
    </citation>
    <scope>NUCLEOTIDE SEQUENCE [LARGE SCALE GENOMIC DNA]</scope>
    <source>
        <strain evidence="4">Red232</strain>
    </source>
</reference>
<evidence type="ECO:0008006" key="5">
    <source>
        <dbReference type="Google" id="ProtNLM"/>
    </source>
</evidence>